<keyword evidence="13" id="KW-0808">Transferase</keyword>
<proteinExistence type="predicted"/>
<dbReference type="InterPro" id="IPR000306">
    <property type="entry name" value="Znf_FYVE"/>
</dbReference>
<organism evidence="13 14">
    <name type="scientific">Planoprotostelium fungivorum</name>
    <dbReference type="NCBI Taxonomy" id="1890364"/>
    <lineage>
        <taxon>Eukaryota</taxon>
        <taxon>Amoebozoa</taxon>
        <taxon>Evosea</taxon>
        <taxon>Variosea</taxon>
        <taxon>Cavosteliida</taxon>
        <taxon>Cavosteliaceae</taxon>
        <taxon>Planoprotostelium</taxon>
    </lineage>
</organism>
<dbReference type="SUPFAM" id="SSF56112">
    <property type="entry name" value="Protein kinase-like (PK-like)"/>
    <property type="match status" value="1"/>
</dbReference>
<dbReference type="Pfam" id="PF00069">
    <property type="entry name" value="Pkinase"/>
    <property type="match status" value="1"/>
</dbReference>
<feature type="domain" description="Protein kinase" evidence="11">
    <location>
        <begin position="20"/>
        <end position="284"/>
    </location>
</feature>
<dbReference type="PANTHER" id="PTHR48012:SF26">
    <property type="entry name" value="SERINE_THREONINE-PROTEIN KINASE DDB_G0283821-RELATED"/>
    <property type="match status" value="1"/>
</dbReference>
<feature type="compositionally biased region" description="Low complexity" evidence="9">
    <location>
        <begin position="621"/>
        <end position="636"/>
    </location>
</feature>
<dbReference type="SUPFAM" id="SSF50729">
    <property type="entry name" value="PH domain-like"/>
    <property type="match status" value="1"/>
</dbReference>
<dbReference type="CDD" id="cd00065">
    <property type="entry name" value="FYVE_like_SF"/>
    <property type="match status" value="1"/>
</dbReference>
<dbReference type="Gene3D" id="2.30.29.30">
    <property type="entry name" value="Pleckstrin-homology domain (PH domain)/Phosphotyrosine-binding domain (PTB)"/>
    <property type="match status" value="1"/>
</dbReference>
<comment type="caution">
    <text evidence="13">The sequence shown here is derived from an EMBL/GenBank/DDBJ whole genome shotgun (WGS) entry which is preliminary data.</text>
</comment>
<dbReference type="InterPro" id="IPR008271">
    <property type="entry name" value="Ser/Thr_kinase_AS"/>
</dbReference>
<dbReference type="PROSITE" id="PS00107">
    <property type="entry name" value="PROTEIN_KINASE_ATP"/>
    <property type="match status" value="1"/>
</dbReference>
<dbReference type="GO" id="GO:0004674">
    <property type="term" value="F:protein serine/threonine kinase activity"/>
    <property type="evidence" value="ECO:0007669"/>
    <property type="project" value="UniProtKB-EC"/>
</dbReference>
<keyword evidence="14" id="KW-1185">Reference proteome</keyword>
<dbReference type="InterPro" id="IPR011009">
    <property type="entry name" value="Kinase-like_dom_sf"/>
</dbReference>
<dbReference type="GO" id="GO:0005524">
    <property type="term" value="F:ATP binding"/>
    <property type="evidence" value="ECO:0007669"/>
    <property type="project" value="UniProtKB-UniRule"/>
</dbReference>
<reference evidence="13 14" key="1">
    <citation type="journal article" date="2018" name="Genome Biol. Evol.">
        <title>Multiple Roots of Fruiting Body Formation in Amoebozoa.</title>
        <authorList>
            <person name="Hillmann F."/>
            <person name="Forbes G."/>
            <person name="Novohradska S."/>
            <person name="Ferling I."/>
            <person name="Riege K."/>
            <person name="Groth M."/>
            <person name="Westermann M."/>
            <person name="Marz M."/>
            <person name="Spaller T."/>
            <person name="Winckler T."/>
            <person name="Schaap P."/>
            <person name="Glockner G."/>
        </authorList>
    </citation>
    <scope>NUCLEOTIDE SEQUENCE [LARGE SCALE GENOMIC DNA]</scope>
    <source>
        <strain evidence="13 14">Jena</strain>
    </source>
</reference>
<name>A0A2P6NF23_9EUKA</name>
<feature type="region of interest" description="Disordered" evidence="9">
    <location>
        <begin position="356"/>
        <end position="392"/>
    </location>
</feature>
<dbReference type="PROSITE" id="PS50178">
    <property type="entry name" value="ZF_FYVE"/>
    <property type="match status" value="1"/>
</dbReference>
<dbReference type="STRING" id="1890364.A0A2P6NF23"/>
<feature type="domain" description="PH" evidence="10">
    <location>
        <begin position="498"/>
        <end position="612"/>
    </location>
</feature>
<evidence type="ECO:0000256" key="5">
    <source>
        <dbReference type="ARBA" id="ARBA00022833"/>
    </source>
</evidence>
<dbReference type="InterPro" id="IPR001849">
    <property type="entry name" value="PH_domain"/>
</dbReference>
<dbReference type="OrthoDB" id="8693905at2759"/>
<dbReference type="SMART" id="SM00064">
    <property type="entry name" value="FYVE"/>
    <property type="match status" value="1"/>
</dbReference>
<dbReference type="GO" id="GO:0008270">
    <property type="term" value="F:zinc ion binding"/>
    <property type="evidence" value="ECO:0007669"/>
    <property type="project" value="UniProtKB-KW"/>
</dbReference>
<protein>
    <recommendedName>
        <fullName evidence="1">non-specific serine/threonine protein kinase</fullName>
        <ecNumber evidence="1">2.7.11.1</ecNumber>
    </recommendedName>
</protein>
<dbReference type="GO" id="GO:0005737">
    <property type="term" value="C:cytoplasm"/>
    <property type="evidence" value="ECO:0007669"/>
    <property type="project" value="TreeGrafter"/>
</dbReference>
<dbReference type="EC" id="2.7.11.1" evidence="1"/>
<dbReference type="Gene3D" id="1.10.510.10">
    <property type="entry name" value="Transferase(Phosphotransferase) domain 1"/>
    <property type="match status" value="1"/>
</dbReference>
<evidence type="ECO:0000313" key="14">
    <source>
        <dbReference type="Proteomes" id="UP000241769"/>
    </source>
</evidence>
<dbReference type="InterPro" id="IPR050629">
    <property type="entry name" value="STE20/SPS1-PAK"/>
</dbReference>
<dbReference type="Gene3D" id="3.30.40.10">
    <property type="entry name" value="Zinc/RING finger domain, C3HC4 (zinc finger)"/>
    <property type="match status" value="1"/>
</dbReference>
<evidence type="ECO:0000259" key="10">
    <source>
        <dbReference type="PROSITE" id="PS50003"/>
    </source>
</evidence>
<evidence type="ECO:0000256" key="3">
    <source>
        <dbReference type="ARBA" id="ARBA00022741"/>
    </source>
</evidence>
<dbReference type="SMART" id="SM00233">
    <property type="entry name" value="PH"/>
    <property type="match status" value="1"/>
</dbReference>
<dbReference type="SUPFAM" id="SSF57903">
    <property type="entry name" value="FYVE/PHD zinc finger"/>
    <property type="match status" value="1"/>
</dbReference>
<keyword evidence="2" id="KW-0479">Metal-binding</keyword>
<evidence type="ECO:0000256" key="2">
    <source>
        <dbReference type="ARBA" id="ARBA00022723"/>
    </source>
</evidence>
<keyword evidence="5" id="KW-0862">Zinc</keyword>
<keyword evidence="6 8" id="KW-0067">ATP-binding</keyword>
<evidence type="ECO:0000256" key="7">
    <source>
        <dbReference type="PROSITE-ProRule" id="PRU00091"/>
    </source>
</evidence>
<keyword evidence="13" id="KW-0418">Kinase</keyword>
<dbReference type="PANTHER" id="PTHR48012">
    <property type="entry name" value="STERILE20-LIKE KINASE, ISOFORM B-RELATED"/>
    <property type="match status" value="1"/>
</dbReference>
<keyword evidence="3 8" id="KW-0547">Nucleotide-binding</keyword>
<feature type="domain" description="FYVE-type" evidence="12">
    <location>
        <begin position="672"/>
        <end position="732"/>
    </location>
</feature>
<dbReference type="EMBL" id="MDYQ01000100">
    <property type="protein sequence ID" value="PRP82563.1"/>
    <property type="molecule type" value="Genomic_DNA"/>
</dbReference>
<evidence type="ECO:0000256" key="9">
    <source>
        <dbReference type="SAM" id="MobiDB-lite"/>
    </source>
</evidence>
<feature type="compositionally biased region" description="Basic and acidic residues" evidence="9">
    <location>
        <begin position="370"/>
        <end position="381"/>
    </location>
</feature>
<dbReference type="PROSITE" id="PS00108">
    <property type="entry name" value="PROTEIN_KINASE_ST"/>
    <property type="match status" value="1"/>
</dbReference>
<dbReference type="AlphaFoldDB" id="A0A2P6NF23"/>
<evidence type="ECO:0000259" key="12">
    <source>
        <dbReference type="PROSITE" id="PS50178"/>
    </source>
</evidence>
<evidence type="ECO:0000256" key="1">
    <source>
        <dbReference type="ARBA" id="ARBA00012513"/>
    </source>
</evidence>
<dbReference type="SMART" id="SM00220">
    <property type="entry name" value="S_TKc"/>
    <property type="match status" value="1"/>
</dbReference>
<dbReference type="InterPro" id="IPR011011">
    <property type="entry name" value="Znf_FYVE_PHD"/>
</dbReference>
<evidence type="ECO:0000313" key="13">
    <source>
        <dbReference type="EMBL" id="PRP82563.1"/>
    </source>
</evidence>
<feature type="binding site" evidence="8">
    <location>
        <position position="49"/>
    </location>
    <ligand>
        <name>ATP</name>
        <dbReference type="ChEBI" id="CHEBI:30616"/>
    </ligand>
</feature>
<evidence type="ECO:0000256" key="8">
    <source>
        <dbReference type="PROSITE-ProRule" id="PRU10141"/>
    </source>
</evidence>
<dbReference type="Pfam" id="PF00169">
    <property type="entry name" value="PH"/>
    <property type="match status" value="1"/>
</dbReference>
<evidence type="ECO:0000256" key="4">
    <source>
        <dbReference type="ARBA" id="ARBA00022771"/>
    </source>
</evidence>
<dbReference type="InParanoid" id="A0A2P6NF23"/>
<feature type="region of interest" description="Disordered" evidence="9">
    <location>
        <begin position="616"/>
        <end position="639"/>
    </location>
</feature>
<evidence type="ECO:0000259" key="11">
    <source>
        <dbReference type="PROSITE" id="PS50011"/>
    </source>
</evidence>
<dbReference type="InterPro" id="IPR011993">
    <property type="entry name" value="PH-like_dom_sf"/>
</dbReference>
<dbReference type="InterPro" id="IPR017441">
    <property type="entry name" value="Protein_kinase_ATP_BS"/>
</dbReference>
<dbReference type="InterPro" id="IPR017455">
    <property type="entry name" value="Znf_FYVE-rel"/>
</dbReference>
<gene>
    <name evidence="13" type="ORF">PROFUN_04868</name>
</gene>
<dbReference type="Proteomes" id="UP000241769">
    <property type="component" value="Unassembled WGS sequence"/>
</dbReference>
<keyword evidence="4 7" id="KW-0863">Zinc-finger</keyword>
<dbReference type="Pfam" id="PF01363">
    <property type="entry name" value="FYVE"/>
    <property type="match status" value="1"/>
</dbReference>
<dbReference type="InterPro" id="IPR000719">
    <property type="entry name" value="Prot_kinase_dom"/>
</dbReference>
<accession>A0A2P6NF23</accession>
<dbReference type="InterPro" id="IPR013083">
    <property type="entry name" value="Znf_RING/FYVE/PHD"/>
</dbReference>
<dbReference type="PROSITE" id="PS50003">
    <property type="entry name" value="PH_DOMAIN"/>
    <property type="match status" value="1"/>
</dbReference>
<dbReference type="PROSITE" id="PS50011">
    <property type="entry name" value="PROTEIN_KINASE_DOM"/>
    <property type="match status" value="1"/>
</dbReference>
<evidence type="ECO:0000256" key="6">
    <source>
        <dbReference type="ARBA" id="ARBA00022840"/>
    </source>
</evidence>
<sequence length="765" mass="85266">MSLGNNHTPADDSRTVIDNYQLGEILGKGAMGTVYRALNLDDGSTVALKRIPCGKNSRAIMKEINLMRGFSHDKIVGYFGCLQTTNHLNIILEYVENGSLQHLLKKFGVLPERLVVRYMDQVLEGLAYLHANGVVHRDVKAGNILLTKTGAIKLTDFGISTSLVTSKETKEPTNKVEFEPIGSPFWINLTFKVAPEIIQLMEGSETNTLSDIWSVGCTMIELLTLYPPYWDLGKLPAMFAMVEDERPPLPGNITPECSNFLKRCFTKDPKGRPTAANLRLDPWLQRKVEENTEGSIRSPVPRKIPSINEMRESLKELNKSTSATKKLPLPSPIDITESIRATHISDTKSGAAMRLSASQDNVGKVSLRSSGDRFSPKKSMEAKPTSKVPDFISRMSGGEAMHLSQMRSRSMSVSAVEIVNPLVTSTNSLRSRDGDMYATEDDLDLPAYGHRKMSLSESMDTNSMNPVTRGSVTDEDVADRLNFEKILSIQRSFHGTKVYIRDGPLLKVCRKAKKPRWFFLFNDCIIYCSTANAKKRVALPGTFETSTVLNTRVRFNFHRLMPLTDTRIKSLNDLPEMENAFVFVTPLKSFIVLSDSKEEKEAWLRDVTRCIDKLPQKKNHSSGGTTRSTMTTSPISENSSVINSNTVASSIIKLNESTEEEEVPAAPVWVNIDASPHCLNCKKAFGIFNRKHNCRSCGLLVCSSCSQQKTYLPHVDTNQRVRVCPKCMTKLAMKRLTDTPPALNSLRPNMNASDSSLLKTATKYY</sequence>